<comment type="caution">
    <text evidence="1">The sequence shown here is derived from an EMBL/GenBank/DDBJ whole genome shotgun (WGS) entry which is preliminary data.</text>
</comment>
<keyword evidence="2" id="KW-1185">Reference proteome</keyword>
<dbReference type="Proteomes" id="UP000729357">
    <property type="component" value="Unassembled WGS sequence"/>
</dbReference>
<evidence type="ECO:0000313" key="2">
    <source>
        <dbReference type="Proteomes" id="UP000729357"/>
    </source>
</evidence>
<accession>A0A9P8JZH4</accession>
<name>A0A9P8JZH4_AURME</name>
<dbReference type="AlphaFoldDB" id="A0A9P8JZH4"/>
<gene>
    <name evidence="1" type="ORF">KCU98_g3679</name>
</gene>
<sequence>MAYSTDVGHGAKTLSISQAITNLPARNQVFIRVRSFTGMSTEWASLKLFIRNLVVRRHNIVTIYVWSPIERPYIDLTEAAPLRSQLQLVAHGRLGYRLAIDVADLIKDQSAHQVAHELCNFIEGSTVVNATVSSSSS</sequence>
<evidence type="ECO:0000313" key="1">
    <source>
        <dbReference type="EMBL" id="KAG9986952.1"/>
    </source>
</evidence>
<organism evidence="1 2">
    <name type="scientific">Aureobasidium melanogenum</name>
    <name type="common">Aureobasidium pullulans var. melanogenum</name>
    <dbReference type="NCBI Taxonomy" id="46634"/>
    <lineage>
        <taxon>Eukaryota</taxon>
        <taxon>Fungi</taxon>
        <taxon>Dikarya</taxon>
        <taxon>Ascomycota</taxon>
        <taxon>Pezizomycotina</taxon>
        <taxon>Dothideomycetes</taxon>
        <taxon>Dothideomycetidae</taxon>
        <taxon>Dothideales</taxon>
        <taxon>Saccotheciaceae</taxon>
        <taxon>Aureobasidium</taxon>
    </lineage>
</organism>
<proteinExistence type="predicted"/>
<feature type="non-terminal residue" evidence="1">
    <location>
        <position position="137"/>
    </location>
</feature>
<dbReference type="EMBL" id="JAHFXS010000263">
    <property type="protein sequence ID" value="KAG9986952.1"/>
    <property type="molecule type" value="Genomic_DNA"/>
</dbReference>
<protein>
    <submittedName>
        <fullName evidence="1">Uncharacterized protein</fullName>
    </submittedName>
</protein>
<reference evidence="1" key="1">
    <citation type="journal article" date="2021" name="J Fungi (Basel)">
        <title>Virulence traits and population genomics of the black yeast Aureobasidium melanogenum.</title>
        <authorList>
            <person name="Cernosa A."/>
            <person name="Sun X."/>
            <person name="Gostincar C."/>
            <person name="Fang C."/>
            <person name="Gunde-Cimerman N."/>
            <person name="Song Z."/>
        </authorList>
    </citation>
    <scope>NUCLEOTIDE SEQUENCE</scope>
    <source>
        <strain evidence="1">EXF-9298</strain>
    </source>
</reference>
<reference evidence="1" key="2">
    <citation type="submission" date="2021-08" db="EMBL/GenBank/DDBJ databases">
        <authorList>
            <person name="Gostincar C."/>
            <person name="Sun X."/>
            <person name="Song Z."/>
            <person name="Gunde-Cimerman N."/>
        </authorList>
    </citation>
    <scope>NUCLEOTIDE SEQUENCE</scope>
    <source>
        <strain evidence="1">EXF-9298</strain>
    </source>
</reference>